<proteinExistence type="predicted"/>
<dbReference type="SUPFAM" id="SSF53300">
    <property type="entry name" value="vWA-like"/>
    <property type="match status" value="1"/>
</dbReference>
<dbReference type="PANTHER" id="PTHR33608">
    <property type="entry name" value="BLL2464 PROTEIN"/>
    <property type="match status" value="1"/>
</dbReference>
<reference evidence="2 3" key="1">
    <citation type="submission" date="2019-02" db="EMBL/GenBank/DDBJ databases">
        <title>Deep-cultivation of Planctomycetes and their phenomic and genomic characterization uncovers novel biology.</title>
        <authorList>
            <person name="Wiegand S."/>
            <person name="Jogler M."/>
            <person name="Boedeker C."/>
            <person name="Pinto D."/>
            <person name="Vollmers J."/>
            <person name="Rivas-Marin E."/>
            <person name="Kohn T."/>
            <person name="Peeters S.H."/>
            <person name="Heuer A."/>
            <person name="Rast P."/>
            <person name="Oberbeckmann S."/>
            <person name="Bunk B."/>
            <person name="Jeske O."/>
            <person name="Meyerdierks A."/>
            <person name="Storesund J.E."/>
            <person name="Kallscheuer N."/>
            <person name="Luecker S."/>
            <person name="Lage O.M."/>
            <person name="Pohl T."/>
            <person name="Merkel B.J."/>
            <person name="Hornburger P."/>
            <person name="Mueller R.-W."/>
            <person name="Bruemmer F."/>
            <person name="Labrenz M."/>
            <person name="Spormann A.M."/>
            <person name="Op den Camp H."/>
            <person name="Overmann J."/>
            <person name="Amann R."/>
            <person name="Jetten M.S.M."/>
            <person name="Mascher T."/>
            <person name="Medema M.H."/>
            <person name="Devos D.P."/>
            <person name="Kaster A.-K."/>
            <person name="Ovreas L."/>
            <person name="Rohde M."/>
            <person name="Galperin M.Y."/>
            <person name="Jogler C."/>
        </authorList>
    </citation>
    <scope>NUCLEOTIDE SEQUENCE [LARGE SCALE GENOMIC DNA]</scope>
    <source>
        <strain evidence="2 3">Pan241w</strain>
    </source>
</reference>
<keyword evidence="3" id="KW-1185">Reference proteome</keyword>
<accession>A0A517RDJ4</accession>
<dbReference type="EMBL" id="CP036269">
    <property type="protein sequence ID" value="QDT41939.1"/>
    <property type="molecule type" value="Genomic_DNA"/>
</dbReference>
<dbReference type="Pfam" id="PF01882">
    <property type="entry name" value="DUF58"/>
    <property type="match status" value="1"/>
</dbReference>
<evidence type="ECO:0000313" key="2">
    <source>
        <dbReference type="EMBL" id="QDT41939.1"/>
    </source>
</evidence>
<dbReference type="AlphaFoldDB" id="A0A517RDJ4"/>
<dbReference type="PANTHER" id="PTHR33608:SF6">
    <property type="entry name" value="BLL2464 PROTEIN"/>
    <property type="match status" value="1"/>
</dbReference>
<feature type="domain" description="DUF58" evidence="1">
    <location>
        <begin position="45"/>
        <end position="232"/>
    </location>
</feature>
<dbReference type="KEGG" id="gaz:Pan241w_20190"/>
<name>A0A517RDJ4_9PLAN</name>
<dbReference type="InterPro" id="IPR002881">
    <property type="entry name" value="DUF58"/>
</dbReference>
<dbReference type="RefSeq" id="WP_145214322.1">
    <property type="nucleotide sequence ID" value="NZ_CP036269.1"/>
</dbReference>
<protein>
    <recommendedName>
        <fullName evidence="1">DUF58 domain-containing protein</fullName>
    </recommendedName>
</protein>
<organism evidence="2 3">
    <name type="scientific">Gimesia alba</name>
    <dbReference type="NCBI Taxonomy" id="2527973"/>
    <lineage>
        <taxon>Bacteria</taxon>
        <taxon>Pseudomonadati</taxon>
        <taxon>Planctomycetota</taxon>
        <taxon>Planctomycetia</taxon>
        <taxon>Planctomycetales</taxon>
        <taxon>Planctomycetaceae</taxon>
        <taxon>Gimesia</taxon>
    </lineage>
</organism>
<dbReference type="OrthoDB" id="9780819at2"/>
<dbReference type="Proteomes" id="UP000317171">
    <property type="component" value="Chromosome"/>
</dbReference>
<evidence type="ECO:0000259" key="1">
    <source>
        <dbReference type="Pfam" id="PF01882"/>
    </source>
</evidence>
<evidence type="ECO:0000313" key="3">
    <source>
        <dbReference type="Proteomes" id="UP000317171"/>
    </source>
</evidence>
<sequence length="286" mass="32405">MEGLLEQIDPLNARQFYIAVKRLADSLSYGTDRSPFLGSGLEFFQSRPYQEGDPIKSIDWRVTARTGKLYIKEYETPKRLPCYLLIDTSASMMISSTAKSKYALALHIAGGLAFACLERVSPVGVLGVGETDFRIHPSLSKDQVMQWLVRLRRFRYDEQTTLGQRVAEFSPSLKNRALIIVLSDLHDPRAVPALKQLSQVHDTVVIQFRDPAEVHLKGAGLMRAQEAETGADFVTHGRQNWLDQEQIDFQLKRSGIDHLLIETDEPFVPQLRQFFSARDILSRGSR</sequence>
<gene>
    <name evidence="2" type="ORF">Pan241w_20190</name>
</gene>
<dbReference type="InterPro" id="IPR036465">
    <property type="entry name" value="vWFA_dom_sf"/>
</dbReference>